<keyword evidence="2" id="KW-0288">FMN</keyword>
<dbReference type="AlphaFoldDB" id="A0A0V8RR35"/>
<keyword evidence="3" id="KW-0560">Oxidoreductase</keyword>
<evidence type="ECO:0000256" key="2">
    <source>
        <dbReference type="ARBA" id="ARBA00022643"/>
    </source>
</evidence>
<evidence type="ECO:0000256" key="1">
    <source>
        <dbReference type="ARBA" id="ARBA00022630"/>
    </source>
</evidence>
<protein>
    <submittedName>
        <fullName evidence="5">Glycerol-3-phosphate dehydrogenase, anaerobic, B subunit</fullName>
    </submittedName>
</protein>
<dbReference type="PIRSF" id="PIRSF000141">
    <property type="entry name" value="Anaerobic_G3P_dh"/>
    <property type="match status" value="1"/>
</dbReference>
<accession>A0A0V8RR35</accession>
<dbReference type="SUPFAM" id="SSF51905">
    <property type="entry name" value="FAD/NAD(P)-binding domain"/>
    <property type="match status" value="1"/>
</dbReference>
<evidence type="ECO:0000259" key="4">
    <source>
        <dbReference type="Pfam" id="PF00890"/>
    </source>
</evidence>
<dbReference type="RefSeq" id="WP_060567430.1">
    <property type="nucleotide sequence ID" value="NZ_CP040006.1"/>
</dbReference>
<dbReference type="Gene3D" id="3.50.50.60">
    <property type="entry name" value="FAD/NAD(P)-binding domain"/>
    <property type="match status" value="2"/>
</dbReference>
<evidence type="ECO:0000313" key="5">
    <source>
        <dbReference type="EMBL" id="KSW10565.1"/>
    </source>
</evidence>
<dbReference type="Pfam" id="PF00890">
    <property type="entry name" value="FAD_binding_2"/>
    <property type="match status" value="1"/>
</dbReference>
<keyword evidence="1" id="KW-0285">Flavoprotein</keyword>
<name>A0A0V8RR35_9ACTO</name>
<evidence type="ECO:0000256" key="3">
    <source>
        <dbReference type="ARBA" id="ARBA00023002"/>
    </source>
</evidence>
<reference evidence="5 6" key="1">
    <citation type="submission" date="2015-10" db="EMBL/GenBank/DDBJ databases">
        <title>Draft Genome of Actinomyces odontolyticus subsp. actinosynbacter strain XH001.</title>
        <authorList>
            <person name="Mclean J.S."/>
            <person name="He X."/>
        </authorList>
    </citation>
    <scope>NUCLEOTIDE SEQUENCE [LARGE SCALE GENOMIC DNA]</scope>
    <source>
        <strain evidence="5 6">XH001</strain>
    </source>
</reference>
<gene>
    <name evidence="5" type="ORF">APY09_08680</name>
</gene>
<dbReference type="OrthoDB" id="140595at2"/>
<dbReference type="GO" id="GO:0009331">
    <property type="term" value="C:glycerol-3-phosphate dehydrogenase (FAD) complex"/>
    <property type="evidence" value="ECO:0007669"/>
    <property type="project" value="InterPro"/>
</dbReference>
<organism evidence="5 6">
    <name type="scientific">Schaalia odontolytica</name>
    <dbReference type="NCBI Taxonomy" id="1660"/>
    <lineage>
        <taxon>Bacteria</taxon>
        <taxon>Bacillati</taxon>
        <taxon>Actinomycetota</taxon>
        <taxon>Actinomycetes</taxon>
        <taxon>Actinomycetales</taxon>
        <taxon>Actinomycetaceae</taxon>
        <taxon>Schaalia</taxon>
    </lineage>
</organism>
<dbReference type="NCBIfam" id="TIGR03378">
    <property type="entry name" value="glycerol3P_GlpB"/>
    <property type="match status" value="1"/>
</dbReference>
<dbReference type="PRINTS" id="PR00469">
    <property type="entry name" value="PNDRDTASEII"/>
</dbReference>
<dbReference type="Proteomes" id="UP000054686">
    <property type="component" value="Unassembled WGS sequence"/>
</dbReference>
<proteinExistence type="predicted"/>
<dbReference type="InterPro" id="IPR050315">
    <property type="entry name" value="FAD-oxidoreductase_2"/>
</dbReference>
<sequence>MRDVVVIGAGLAGLAAAIKASDAGLSVTLVTKGVGGIQLGTGTVDILGYRPELVDKPLEALEGHVASRPTHPYSHVTPDHVGASVAWLRDLVGSDALIGDETRNVRIPTGVGALRPTCLIPPSMEAGIPQAGARYAIVGLARFKDFYPGLVAENLTRQNGPDGAPIKARALSVDYVVRDGEVDSTGTNHARSLDREENRARLADQIRPLLEEGEIVGLPAVLGLEDPNAWRDLADKLGHPVFEIPIQPPSVPGMRLNALLTRIASSKCRVVLGSPIKAVHTSDGRVSAVEYASAGRSTIVETRSLILAAGGFESGALDMDSYGTVRETICGLPVMGASGQLLHADFWGEDQPLFLAGLAVDDNMRVLNEEGAPVCPNLYAAGGNLAGATRWREKSGEGIALASALAAVDSIVEELK</sequence>
<feature type="domain" description="FAD-dependent oxidoreductase 2 FAD-binding" evidence="4">
    <location>
        <begin position="3"/>
        <end position="398"/>
    </location>
</feature>
<comment type="caution">
    <text evidence="5">The sequence shown here is derived from an EMBL/GenBank/DDBJ whole genome shotgun (WGS) entry which is preliminary data.</text>
</comment>
<dbReference type="EMBL" id="LLVT01000003">
    <property type="protein sequence ID" value="KSW10565.1"/>
    <property type="molecule type" value="Genomic_DNA"/>
</dbReference>
<dbReference type="InterPro" id="IPR003953">
    <property type="entry name" value="FAD-dep_OxRdtase_2_FAD-bd"/>
</dbReference>
<dbReference type="InterPro" id="IPR009158">
    <property type="entry name" value="G3P_DH_GlpB_su"/>
</dbReference>
<dbReference type="PANTHER" id="PTHR43400">
    <property type="entry name" value="FUMARATE REDUCTASE"/>
    <property type="match status" value="1"/>
</dbReference>
<evidence type="ECO:0000313" key="6">
    <source>
        <dbReference type="Proteomes" id="UP000054686"/>
    </source>
</evidence>
<dbReference type="InterPro" id="IPR036188">
    <property type="entry name" value="FAD/NAD-bd_sf"/>
</dbReference>
<dbReference type="GO" id="GO:0004368">
    <property type="term" value="F:glycerol-3-phosphate dehydrogenase (quinone) activity"/>
    <property type="evidence" value="ECO:0007669"/>
    <property type="project" value="InterPro"/>
</dbReference>
<dbReference type="NCBIfam" id="NF003724">
    <property type="entry name" value="PRK05329.2-3"/>
    <property type="match status" value="1"/>
</dbReference>